<gene>
    <name evidence="3" type="ORF">PF001_g29032</name>
    <name evidence="2" type="ORF">PF004_g28470</name>
</gene>
<feature type="signal peptide" evidence="1">
    <location>
        <begin position="1"/>
        <end position="27"/>
    </location>
</feature>
<sequence length="51" mass="5328">MCDWGPSGCRAMTIVLLVLICSPEALPKVSRTCSRIGMSLGCRTKAAVSSA</sequence>
<dbReference type="Proteomes" id="UP000476176">
    <property type="component" value="Unassembled WGS sequence"/>
</dbReference>
<dbReference type="EMBL" id="QXGC01004612">
    <property type="protein sequence ID" value="KAE9168557.1"/>
    <property type="molecule type" value="Genomic_DNA"/>
</dbReference>
<evidence type="ECO:0000313" key="3">
    <source>
        <dbReference type="EMBL" id="KAE9269890.1"/>
    </source>
</evidence>
<evidence type="ECO:0000313" key="4">
    <source>
        <dbReference type="Proteomes" id="UP000437068"/>
    </source>
</evidence>
<name>A0A6A4B6P8_9STRA</name>
<reference evidence="3 4" key="1">
    <citation type="submission" date="2018-08" db="EMBL/GenBank/DDBJ databases">
        <title>Genomic investigation of the strawberry pathogen Phytophthora fragariae indicates pathogenicity is determined by transcriptional variation in three key races.</title>
        <authorList>
            <person name="Adams T.M."/>
            <person name="Armitage A.D."/>
            <person name="Sobczyk M.K."/>
            <person name="Bates H.J."/>
            <person name="Dunwell J.M."/>
            <person name="Nellist C.F."/>
            <person name="Harrison R.J."/>
        </authorList>
    </citation>
    <scope>NUCLEOTIDE SEQUENCE [LARGE SCALE GENOMIC DNA]</scope>
    <source>
        <strain evidence="3 4">A4</strain>
        <strain evidence="2 5">BC-23</strain>
    </source>
</reference>
<dbReference type="EMBL" id="QXGE01004658">
    <property type="protein sequence ID" value="KAE9269890.1"/>
    <property type="molecule type" value="Genomic_DNA"/>
</dbReference>
<feature type="chain" id="PRO_5036381090" evidence="1">
    <location>
        <begin position="28"/>
        <end position="51"/>
    </location>
</feature>
<dbReference type="Proteomes" id="UP000437068">
    <property type="component" value="Unassembled WGS sequence"/>
</dbReference>
<keyword evidence="1" id="KW-0732">Signal</keyword>
<protein>
    <submittedName>
        <fullName evidence="3">Uncharacterized protein</fullName>
    </submittedName>
</protein>
<dbReference type="AlphaFoldDB" id="A0A6A4B6P8"/>
<proteinExistence type="predicted"/>
<evidence type="ECO:0000313" key="5">
    <source>
        <dbReference type="Proteomes" id="UP000476176"/>
    </source>
</evidence>
<organism evidence="3 4">
    <name type="scientific">Phytophthora fragariae</name>
    <dbReference type="NCBI Taxonomy" id="53985"/>
    <lineage>
        <taxon>Eukaryota</taxon>
        <taxon>Sar</taxon>
        <taxon>Stramenopiles</taxon>
        <taxon>Oomycota</taxon>
        <taxon>Peronosporomycetes</taxon>
        <taxon>Peronosporales</taxon>
        <taxon>Peronosporaceae</taxon>
        <taxon>Phytophthora</taxon>
    </lineage>
</organism>
<evidence type="ECO:0000256" key="1">
    <source>
        <dbReference type="SAM" id="SignalP"/>
    </source>
</evidence>
<comment type="caution">
    <text evidence="3">The sequence shown here is derived from an EMBL/GenBank/DDBJ whole genome shotgun (WGS) entry which is preliminary data.</text>
</comment>
<evidence type="ECO:0000313" key="2">
    <source>
        <dbReference type="EMBL" id="KAE9168557.1"/>
    </source>
</evidence>
<accession>A0A6A4B6P8</accession>